<evidence type="ECO:0000259" key="8">
    <source>
        <dbReference type="Pfam" id="PF01757"/>
    </source>
</evidence>
<accession>A0A1I1CUU7</accession>
<evidence type="ECO:0000256" key="6">
    <source>
        <dbReference type="ARBA" id="ARBA00023136"/>
    </source>
</evidence>
<comment type="subcellular location">
    <subcellularLocation>
        <location evidence="1">Cell membrane</location>
        <topology evidence="1">Multi-pass membrane protein</topology>
    </subcellularLocation>
</comment>
<sequence>MNNTTLNQYNKLISDEKISCTVYIIRVFAILSVIAAHVNVVDNSNIISSIITHIWAILSCFGVPAFLITGGYYYHRKKNDSKIFWKKKVFGFIIPWIIASIITYFIHIFLGEHDGSLFDYFLWFIGSKTFFYYMTIYIFMLLLFKIINNNTLILIVCILVSIISLMFEQFFFKEDYGDLILTCYLNPLNWVGYFSFGIIVRNFNLEQKVTNRIFIISTCVFVVSFCIQSFFNQLSYFNILNPITQTALLVILFRVLTQHSSENKKMNKLLIFVSSNTLIIYFYHIQIVQFLLIRLRKNCLFKLFNPILGLIIMIAILYIAYFLAGRIPYGKVFMRYIGLKESNMKNLRKT</sequence>
<dbReference type="InterPro" id="IPR002656">
    <property type="entry name" value="Acyl_transf_3_dom"/>
</dbReference>
<feature type="transmembrane region" description="Helical" evidence="7">
    <location>
        <begin position="151"/>
        <end position="167"/>
    </location>
</feature>
<feature type="transmembrane region" description="Helical" evidence="7">
    <location>
        <begin position="237"/>
        <end position="257"/>
    </location>
</feature>
<evidence type="ECO:0000256" key="1">
    <source>
        <dbReference type="ARBA" id="ARBA00004651"/>
    </source>
</evidence>
<name>A0A1I1CUU7_RUMAL</name>
<gene>
    <name evidence="9" type="ORF">SAMN02910406_00040</name>
</gene>
<evidence type="ECO:0000313" key="10">
    <source>
        <dbReference type="Proteomes" id="UP000182192"/>
    </source>
</evidence>
<evidence type="ECO:0000313" key="9">
    <source>
        <dbReference type="EMBL" id="SFB66317.1"/>
    </source>
</evidence>
<reference evidence="9 10" key="1">
    <citation type="submission" date="2016-10" db="EMBL/GenBank/DDBJ databases">
        <authorList>
            <person name="de Groot N.N."/>
        </authorList>
    </citation>
    <scope>NUCLEOTIDE SEQUENCE [LARGE SCALE GENOMIC DNA]</scope>
    <source>
        <strain evidence="9 10">AR67</strain>
    </source>
</reference>
<keyword evidence="5 7" id="KW-1133">Transmembrane helix</keyword>
<keyword evidence="9" id="KW-0012">Acyltransferase</keyword>
<dbReference type="GO" id="GO:0016413">
    <property type="term" value="F:O-acetyltransferase activity"/>
    <property type="evidence" value="ECO:0007669"/>
    <property type="project" value="TreeGrafter"/>
</dbReference>
<evidence type="ECO:0000256" key="5">
    <source>
        <dbReference type="ARBA" id="ARBA00022989"/>
    </source>
</evidence>
<evidence type="ECO:0000256" key="3">
    <source>
        <dbReference type="ARBA" id="ARBA00022475"/>
    </source>
</evidence>
<dbReference type="OrthoDB" id="2088171at2"/>
<feature type="transmembrane region" description="Helical" evidence="7">
    <location>
        <begin position="89"/>
        <end position="109"/>
    </location>
</feature>
<dbReference type="PANTHER" id="PTHR40074">
    <property type="entry name" value="O-ACETYLTRANSFERASE WECH"/>
    <property type="match status" value="1"/>
</dbReference>
<dbReference type="EMBL" id="FOKQ01000001">
    <property type="protein sequence ID" value="SFB66317.1"/>
    <property type="molecule type" value="Genomic_DNA"/>
</dbReference>
<proteinExistence type="inferred from homology"/>
<dbReference type="AlphaFoldDB" id="A0A1I1CUU7"/>
<feature type="transmembrane region" description="Helical" evidence="7">
    <location>
        <begin position="303"/>
        <end position="324"/>
    </location>
</feature>
<feature type="transmembrane region" description="Helical" evidence="7">
    <location>
        <begin position="179"/>
        <end position="200"/>
    </location>
</feature>
<evidence type="ECO:0000256" key="7">
    <source>
        <dbReference type="SAM" id="Phobius"/>
    </source>
</evidence>
<keyword evidence="4 7" id="KW-0812">Transmembrane</keyword>
<dbReference type="GO" id="GO:0009246">
    <property type="term" value="P:enterobacterial common antigen biosynthetic process"/>
    <property type="evidence" value="ECO:0007669"/>
    <property type="project" value="TreeGrafter"/>
</dbReference>
<protein>
    <submittedName>
        <fullName evidence="9">Surface polysaccharide O-acyltransferase, integral membrane enzyme</fullName>
    </submittedName>
</protein>
<evidence type="ECO:0000256" key="2">
    <source>
        <dbReference type="ARBA" id="ARBA00007400"/>
    </source>
</evidence>
<keyword evidence="6 7" id="KW-0472">Membrane</keyword>
<feature type="transmembrane region" description="Helical" evidence="7">
    <location>
        <begin position="46"/>
        <end position="68"/>
    </location>
</feature>
<feature type="transmembrane region" description="Helical" evidence="7">
    <location>
        <begin position="269"/>
        <end position="291"/>
    </location>
</feature>
<dbReference type="GO" id="GO:0005886">
    <property type="term" value="C:plasma membrane"/>
    <property type="evidence" value="ECO:0007669"/>
    <property type="project" value="UniProtKB-SubCell"/>
</dbReference>
<dbReference type="Proteomes" id="UP000182192">
    <property type="component" value="Unassembled WGS sequence"/>
</dbReference>
<feature type="transmembrane region" description="Helical" evidence="7">
    <location>
        <begin position="121"/>
        <end position="144"/>
    </location>
</feature>
<evidence type="ECO:0000256" key="4">
    <source>
        <dbReference type="ARBA" id="ARBA00022692"/>
    </source>
</evidence>
<comment type="similarity">
    <text evidence="2">Belongs to the acyltransferase 3 family.</text>
</comment>
<feature type="transmembrane region" description="Helical" evidence="7">
    <location>
        <begin position="20"/>
        <end position="40"/>
    </location>
</feature>
<dbReference type="PANTHER" id="PTHR40074:SF2">
    <property type="entry name" value="O-ACETYLTRANSFERASE WECH"/>
    <property type="match status" value="1"/>
</dbReference>
<feature type="domain" description="Acyltransferase 3" evidence="8">
    <location>
        <begin position="25"/>
        <end position="324"/>
    </location>
</feature>
<keyword evidence="9" id="KW-0808">Transferase</keyword>
<dbReference type="Pfam" id="PF01757">
    <property type="entry name" value="Acyl_transf_3"/>
    <property type="match status" value="1"/>
</dbReference>
<dbReference type="RefSeq" id="WP_074959478.1">
    <property type="nucleotide sequence ID" value="NZ_FOKQ01000001.1"/>
</dbReference>
<feature type="transmembrane region" description="Helical" evidence="7">
    <location>
        <begin position="212"/>
        <end position="231"/>
    </location>
</feature>
<keyword evidence="3" id="KW-1003">Cell membrane</keyword>
<organism evidence="9 10">
    <name type="scientific">Ruminococcus albus</name>
    <dbReference type="NCBI Taxonomy" id="1264"/>
    <lineage>
        <taxon>Bacteria</taxon>
        <taxon>Bacillati</taxon>
        <taxon>Bacillota</taxon>
        <taxon>Clostridia</taxon>
        <taxon>Eubacteriales</taxon>
        <taxon>Oscillospiraceae</taxon>
        <taxon>Ruminococcus</taxon>
    </lineage>
</organism>